<evidence type="ECO:0000313" key="4">
    <source>
        <dbReference type="Proteomes" id="UP000282613"/>
    </source>
</evidence>
<accession>A0A158R772</accession>
<evidence type="ECO:0000313" key="5">
    <source>
        <dbReference type="WBParaSite" id="TASK_0000329501-mRNA-1"/>
    </source>
</evidence>
<dbReference type="Proteomes" id="UP000282613">
    <property type="component" value="Unassembled WGS sequence"/>
</dbReference>
<evidence type="ECO:0000313" key="3">
    <source>
        <dbReference type="EMBL" id="VDK31604.1"/>
    </source>
</evidence>
<feature type="compositionally biased region" description="Low complexity" evidence="1">
    <location>
        <begin position="676"/>
        <end position="690"/>
    </location>
</feature>
<feature type="region of interest" description="Disordered" evidence="1">
    <location>
        <begin position="449"/>
        <end position="469"/>
    </location>
</feature>
<reference evidence="5" key="1">
    <citation type="submission" date="2016-04" db="UniProtKB">
        <authorList>
            <consortium name="WormBaseParasite"/>
        </authorList>
    </citation>
    <scope>IDENTIFICATION</scope>
</reference>
<dbReference type="Pfam" id="PF08313">
    <property type="entry name" value="SCA7"/>
    <property type="match status" value="1"/>
</dbReference>
<dbReference type="EMBL" id="UYRS01018294">
    <property type="protein sequence ID" value="VDK31604.1"/>
    <property type="molecule type" value="Genomic_DNA"/>
</dbReference>
<dbReference type="AlphaFoldDB" id="A0A158R772"/>
<protein>
    <submittedName>
        <fullName evidence="5">SCA7 domain-containing protein</fullName>
    </submittedName>
</protein>
<keyword evidence="4" id="KW-1185">Reference proteome</keyword>
<name>A0A158R772_TAEAS</name>
<dbReference type="OrthoDB" id="6273191at2759"/>
<gene>
    <name evidence="3" type="ORF">TASK_LOCUS3296</name>
</gene>
<feature type="compositionally biased region" description="Polar residues" evidence="1">
    <location>
        <begin position="17"/>
        <end position="29"/>
    </location>
</feature>
<feature type="compositionally biased region" description="Low complexity" evidence="1">
    <location>
        <begin position="80"/>
        <end position="97"/>
    </location>
</feature>
<dbReference type="PROSITE" id="PS51505">
    <property type="entry name" value="SCA7"/>
    <property type="match status" value="1"/>
</dbReference>
<reference evidence="3 4" key="2">
    <citation type="submission" date="2018-11" db="EMBL/GenBank/DDBJ databases">
        <authorList>
            <consortium name="Pathogen Informatics"/>
        </authorList>
    </citation>
    <scope>NUCLEOTIDE SEQUENCE [LARGE SCALE GENOMIC DNA]</scope>
</reference>
<feature type="region of interest" description="Disordered" evidence="1">
    <location>
        <begin position="576"/>
        <end position="611"/>
    </location>
</feature>
<proteinExistence type="predicted"/>
<organism evidence="5">
    <name type="scientific">Taenia asiatica</name>
    <name type="common">Asian tapeworm</name>
    <dbReference type="NCBI Taxonomy" id="60517"/>
    <lineage>
        <taxon>Eukaryota</taxon>
        <taxon>Metazoa</taxon>
        <taxon>Spiralia</taxon>
        <taxon>Lophotrochozoa</taxon>
        <taxon>Platyhelminthes</taxon>
        <taxon>Cestoda</taxon>
        <taxon>Eucestoda</taxon>
        <taxon>Cyclophyllidea</taxon>
        <taxon>Taeniidae</taxon>
        <taxon>Taenia</taxon>
    </lineage>
</organism>
<sequence length="859" mass="92504">MSSSSSYDRLSPGEANSPVSGTESSSSAPSKLVENLPDPPSGFPRKGVMEILQEESASSSSKTRRMCGGLTKPLAPHPMSRSVSSLVNSHSQSYPSSPASPPICDRKEATCVSPNGHSTRKKISVRTMQSEHVEVPRICPTKQAPGESQMHARLRSQFESCIPHSMSFKRHHVARKPLHSVESVETVDLVSNPTPDADSQPPHAYVPSDESATTLFHLEQESRMPMGRSQLMRSNRSLRNGSKPNSFDYVNLAKTEKSWNAADLSVSSDAWPRNSHLSMADANYYGTFVDLKPIYPQQTEKRTFSSGFAMFNQGSRNSPDRSIVQPRCDLDRPKDFTSERMHRQSLQNDTVINLLTQCGCVEMGDLRCKNSILCTTHTLEEKRRVHRPQDLKVLLHEARQQQQQQHLMRLHEASVPAKIRRVSSSSMATPALPTTSATATAASMIASTSRGGLTSATPSTQRLPTNSSVSVPARRVPVNGITAVESQSLTGVQQQQQQQPTILHRRVHHPSSLLRRNQQMWGQEKSSPSFPTGNANSAAFYATPGASVTAPLLPPPSTSVITKMARDAGHLGGVSEVQSRVVVNDEREKSITGRSRKSSRSGMRQPASSMHSPYIQHLTAASNRASSTAVLLRASTANQIDLRSAAAARDPAGTTTWMSYNRVANASGLQLTVPASPTTTASRHSTSTAAVPGPTTMGNPHAFGSNRLIFIGSKSLKKPGSGNHLTVVPGLNIIQAPRHHQQRSQSSSAPPIGSAAMHLETPREIIIDAVEEDDGVGVDADVESAEAAAELEAAVAASAIASASNNVDSIDHHHQQQQFSRTAGGGAHHKANLRPSLCSVPAGADCRKTAVFVLGDYPN</sequence>
<feature type="compositionally biased region" description="Polar residues" evidence="1">
    <location>
        <begin position="450"/>
        <end position="466"/>
    </location>
</feature>
<dbReference type="InterPro" id="IPR013243">
    <property type="entry name" value="SCA7_dom"/>
</dbReference>
<dbReference type="WBParaSite" id="TASK_0000329501-mRNA-1">
    <property type="protein sequence ID" value="TASK_0000329501-mRNA-1"/>
    <property type="gene ID" value="TASK_0000329501"/>
</dbReference>
<feature type="region of interest" description="Disordered" evidence="1">
    <location>
        <begin position="676"/>
        <end position="699"/>
    </location>
</feature>
<evidence type="ECO:0000256" key="1">
    <source>
        <dbReference type="SAM" id="MobiDB-lite"/>
    </source>
</evidence>
<feature type="domain" description="SCA7" evidence="2">
    <location>
        <begin position="345"/>
        <end position="411"/>
    </location>
</feature>
<feature type="region of interest" description="Disordered" evidence="1">
    <location>
        <begin position="1"/>
        <end position="129"/>
    </location>
</feature>
<evidence type="ECO:0000259" key="2">
    <source>
        <dbReference type="PROSITE" id="PS51505"/>
    </source>
</evidence>